<dbReference type="AlphaFoldDB" id="A0AA35R2Y8"/>
<dbReference type="GO" id="GO:0005524">
    <property type="term" value="F:ATP binding"/>
    <property type="evidence" value="ECO:0007669"/>
    <property type="project" value="UniProtKB-KW"/>
</dbReference>
<dbReference type="Proteomes" id="UP001174909">
    <property type="component" value="Unassembled WGS sequence"/>
</dbReference>
<dbReference type="PROSITE" id="PS50893">
    <property type="entry name" value="ABC_TRANSPORTER_2"/>
    <property type="match status" value="1"/>
</dbReference>
<organism evidence="4 5">
    <name type="scientific">Geodia barretti</name>
    <name type="common">Barrett's horny sponge</name>
    <dbReference type="NCBI Taxonomy" id="519541"/>
    <lineage>
        <taxon>Eukaryota</taxon>
        <taxon>Metazoa</taxon>
        <taxon>Porifera</taxon>
        <taxon>Demospongiae</taxon>
        <taxon>Heteroscleromorpha</taxon>
        <taxon>Tetractinellida</taxon>
        <taxon>Astrophorina</taxon>
        <taxon>Geodiidae</taxon>
        <taxon>Geodia</taxon>
    </lineage>
</organism>
<evidence type="ECO:0000256" key="1">
    <source>
        <dbReference type="ARBA" id="ARBA00022448"/>
    </source>
</evidence>
<comment type="caution">
    <text evidence="4">The sequence shown here is derived from an EMBL/GenBank/DDBJ whole genome shotgun (WGS) entry which is preliminary data.</text>
</comment>
<gene>
    <name evidence="4" type="ORF">GBAR_LOCUS3037</name>
</gene>
<sequence length="188" mass="20165">MAPAERARRIAYLPQSRPLAWPVRVRDVVALGRFAHGASSGRLRGQDAAAVERALSACDLHTLADRPCDTLSGGELSRTHMARAMAAEAPILLADEPTEALDPLHQHQVLSLIRTYADAGNGALVVLHEAALAARFADRLAWIREGRIVADGPPGETLTPERMADVYGVQAAVRRIEDDWVVAVSGPA</sequence>
<accession>A0AA35R2Y8</accession>
<evidence type="ECO:0000259" key="3">
    <source>
        <dbReference type="PROSITE" id="PS50893"/>
    </source>
</evidence>
<dbReference type="InterPro" id="IPR027417">
    <property type="entry name" value="P-loop_NTPase"/>
</dbReference>
<dbReference type="PANTHER" id="PTHR42794:SF1">
    <property type="entry name" value="HEMIN IMPORT ATP-BINDING PROTEIN HMUV"/>
    <property type="match status" value="1"/>
</dbReference>
<keyword evidence="4" id="KW-0067">ATP-binding</keyword>
<proteinExistence type="predicted"/>
<keyword evidence="1" id="KW-0813">Transport</keyword>
<dbReference type="InterPro" id="IPR003439">
    <property type="entry name" value="ABC_transporter-like_ATP-bd"/>
</dbReference>
<keyword evidence="2" id="KW-1278">Translocase</keyword>
<evidence type="ECO:0000313" key="4">
    <source>
        <dbReference type="EMBL" id="CAI8000853.1"/>
    </source>
</evidence>
<reference evidence="4" key="1">
    <citation type="submission" date="2023-03" db="EMBL/GenBank/DDBJ databases">
        <authorList>
            <person name="Steffen K."/>
            <person name="Cardenas P."/>
        </authorList>
    </citation>
    <scope>NUCLEOTIDE SEQUENCE</scope>
</reference>
<dbReference type="SUPFAM" id="SSF52540">
    <property type="entry name" value="P-loop containing nucleoside triphosphate hydrolases"/>
    <property type="match status" value="1"/>
</dbReference>
<dbReference type="PANTHER" id="PTHR42794">
    <property type="entry name" value="HEMIN IMPORT ATP-BINDING PROTEIN HMUV"/>
    <property type="match status" value="1"/>
</dbReference>
<protein>
    <submittedName>
        <fullName evidence="4">Hemin import ATP-binding protein HmuV</fullName>
    </submittedName>
</protein>
<name>A0AA35R2Y8_GEOBA</name>
<keyword evidence="4" id="KW-0547">Nucleotide-binding</keyword>
<evidence type="ECO:0000313" key="5">
    <source>
        <dbReference type="Proteomes" id="UP001174909"/>
    </source>
</evidence>
<dbReference type="Gene3D" id="3.40.50.300">
    <property type="entry name" value="P-loop containing nucleotide triphosphate hydrolases"/>
    <property type="match status" value="1"/>
</dbReference>
<evidence type="ECO:0000256" key="2">
    <source>
        <dbReference type="ARBA" id="ARBA00022967"/>
    </source>
</evidence>
<keyword evidence="5" id="KW-1185">Reference proteome</keyword>
<dbReference type="GO" id="GO:0016887">
    <property type="term" value="F:ATP hydrolysis activity"/>
    <property type="evidence" value="ECO:0007669"/>
    <property type="project" value="InterPro"/>
</dbReference>
<dbReference type="Pfam" id="PF00005">
    <property type="entry name" value="ABC_tran"/>
    <property type="match status" value="1"/>
</dbReference>
<feature type="domain" description="ABC transporter" evidence="3">
    <location>
        <begin position="1"/>
        <end position="170"/>
    </location>
</feature>
<dbReference type="EMBL" id="CASHTH010000420">
    <property type="protein sequence ID" value="CAI8000853.1"/>
    <property type="molecule type" value="Genomic_DNA"/>
</dbReference>